<dbReference type="KEGG" id="rmm:ROSMUCSMR3_03599"/>
<organism evidence="1 2">
    <name type="scientific">Roseovarius mucosus</name>
    <dbReference type="NCBI Taxonomy" id="215743"/>
    <lineage>
        <taxon>Bacteria</taxon>
        <taxon>Pseudomonadati</taxon>
        <taxon>Pseudomonadota</taxon>
        <taxon>Alphaproteobacteria</taxon>
        <taxon>Rhodobacterales</taxon>
        <taxon>Roseobacteraceae</taxon>
        <taxon>Roseovarius</taxon>
    </lineage>
</organism>
<evidence type="ECO:0000313" key="1">
    <source>
        <dbReference type="EMBL" id="ARE85053.1"/>
    </source>
</evidence>
<dbReference type="AlphaFoldDB" id="A0A1V0RTF4"/>
<proteinExistence type="predicted"/>
<sequence length="47" mass="5062">MTNTIAIGLGGIVLVALGADVILNDGQSTLFLGRKLIDLIEYVAFWR</sequence>
<protein>
    <submittedName>
        <fullName evidence="1">Glyceraldehyde-3-phosphate dehydrogenase</fullName>
    </submittedName>
</protein>
<gene>
    <name evidence="1" type="ORF">ROSMUCSMR3_03599</name>
</gene>
<keyword evidence="2" id="KW-1185">Reference proteome</keyword>
<accession>A0A1V0RTF4</accession>
<name>A0A1V0RTF4_9RHOB</name>
<reference evidence="1 2" key="1">
    <citation type="submission" date="2017-03" db="EMBL/GenBank/DDBJ databases">
        <title>Genome Sequence of Roseovarius mucosus strain SMR3 Isolated from a culture of the Diatom Skeletonema marinoi.</title>
        <authorList>
            <person name="Topel M."/>
            <person name="Pinder M."/>
            <person name="Johansson O.N."/>
            <person name="Kourtchenko O."/>
            <person name="Godhe A."/>
            <person name="Clarke A.K."/>
        </authorList>
    </citation>
    <scope>NUCLEOTIDE SEQUENCE [LARGE SCALE GENOMIC DNA]</scope>
    <source>
        <strain evidence="1 2">SMR3</strain>
    </source>
</reference>
<dbReference type="RefSeq" id="WP_087148885.1">
    <property type="nucleotide sequence ID" value="NZ_CP020474.1"/>
</dbReference>
<dbReference type="Proteomes" id="UP000192273">
    <property type="component" value="Chromosome"/>
</dbReference>
<evidence type="ECO:0000313" key="2">
    <source>
        <dbReference type="Proteomes" id="UP000192273"/>
    </source>
</evidence>
<dbReference type="EMBL" id="CP020474">
    <property type="protein sequence ID" value="ARE85053.1"/>
    <property type="molecule type" value="Genomic_DNA"/>
</dbReference>